<dbReference type="Proteomes" id="UP000095283">
    <property type="component" value="Unplaced"/>
</dbReference>
<comment type="catalytic activity">
    <reaction evidence="11">
        <text>N(4)-{beta-D-GlcNAc-(1-&gt;2)-alpha-D-Man-(1-&gt;3)-[alpha-D-Man-(1-&gt;3)-[alpha-D-Man-(1-&gt;6)]-alpha-D-Man-(1-&gt;6)]-beta-D-Man-(1-&gt;4)-beta-D-GlcNAc-(1-&gt;4)-beta-D-GlcNAc}-L-asparaginyl-[protein] + 2 H2O = 2 alpha-D-mannopyranose + an N(4)-{beta-D-GlcNAc-(1-&gt;2)-alpha-D-Man-(1-&gt;3)-[alpha-D-Man-(1-&gt;6)]-beta-D-Man-(1-&gt;4)-beta-D-GlcNAc-(1-&gt;4)-beta-D-GlcNAc}-L-asparaginyl-[protein]</text>
        <dbReference type="Rhea" id="RHEA:56052"/>
        <dbReference type="Rhea" id="RHEA-COMP:14368"/>
        <dbReference type="Rhea" id="RHEA-COMP:14369"/>
        <dbReference type="ChEBI" id="CHEBI:15377"/>
        <dbReference type="ChEBI" id="CHEBI:28729"/>
        <dbReference type="ChEBI" id="CHEBI:60615"/>
        <dbReference type="ChEBI" id="CHEBI:60625"/>
        <dbReference type="EC" id="3.2.1.114"/>
    </reaction>
</comment>
<dbReference type="Gene3D" id="2.70.98.30">
    <property type="entry name" value="Golgi alpha-mannosidase II, domain 4"/>
    <property type="match status" value="1"/>
</dbReference>
<evidence type="ECO:0000256" key="11">
    <source>
        <dbReference type="ARBA" id="ARBA00093232"/>
    </source>
</evidence>
<dbReference type="Pfam" id="PF09261">
    <property type="entry name" value="Alpha-mann_mid"/>
    <property type="match status" value="1"/>
</dbReference>
<feature type="domain" description="HTH cro/C1-type" evidence="12">
    <location>
        <begin position="1143"/>
        <end position="1160"/>
    </location>
</feature>
<keyword evidence="7" id="KW-0326">Glycosidase</keyword>
<keyword evidence="13" id="KW-1185">Reference proteome</keyword>
<evidence type="ECO:0000259" key="12">
    <source>
        <dbReference type="PROSITE" id="PS50943"/>
    </source>
</evidence>
<dbReference type="Gene3D" id="1.10.10.10">
    <property type="entry name" value="Winged helix-like DNA-binding domain superfamily/Winged helix DNA-binding domain"/>
    <property type="match status" value="1"/>
</dbReference>
<dbReference type="Pfam" id="PF23355">
    <property type="entry name" value="IFT52_GIFT"/>
    <property type="match status" value="1"/>
</dbReference>
<dbReference type="InterPro" id="IPR036388">
    <property type="entry name" value="WH-like_DNA-bd_sf"/>
</dbReference>
<dbReference type="CDD" id="cd23683">
    <property type="entry name" value="IFT52_CTD"/>
    <property type="match status" value="1"/>
</dbReference>
<evidence type="ECO:0000256" key="5">
    <source>
        <dbReference type="ARBA" id="ARBA00022833"/>
    </source>
</evidence>
<evidence type="ECO:0000256" key="7">
    <source>
        <dbReference type="ARBA" id="ARBA00023295"/>
    </source>
</evidence>
<dbReference type="GO" id="GO:0006491">
    <property type="term" value="P:N-glycan processing"/>
    <property type="evidence" value="ECO:0007669"/>
    <property type="project" value="TreeGrafter"/>
</dbReference>
<dbReference type="WBParaSite" id="Hba_19163">
    <property type="protein sequence ID" value="Hba_19163"/>
    <property type="gene ID" value="Hba_19163"/>
</dbReference>
<dbReference type="SUPFAM" id="SSF74650">
    <property type="entry name" value="Galactose mutarotase-like"/>
    <property type="match status" value="1"/>
</dbReference>
<keyword evidence="3" id="KW-0479">Metal-binding</keyword>
<dbReference type="Pfam" id="PF21178">
    <property type="entry name" value="Itf52_C"/>
    <property type="match status" value="1"/>
</dbReference>
<dbReference type="InterPro" id="IPR028995">
    <property type="entry name" value="Glyco_hydro_57/38_cen_sf"/>
</dbReference>
<dbReference type="InterPro" id="IPR050843">
    <property type="entry name" value="Glycosyl_Hydrlase_38"/>
</dbReference>
<dbReference type="Gene3D" id="1.20.1270.50">
    <property type="entry name" value="Glycoside hydrolase family 38, central domain"/>
    <property type="match status" value="1"/>
</dbReference>
<evidence type="ECO:0000313" key="13">
    <source>
        <dbReference type="Proteomes" id="UP000095283"/>
    </source>
</evidence>
<keyword evidence="5" id="KW-0862">Zinc</keyword>
<dbReference type="InterPro" id="IPR055460">
    <property type="entry name" value="IFT52_central"/>
</dbReference>
<dbReference type="GO" id="GO:0006013">
    <property type="term" value="P:mannose metabolic process"/>
    <property type="evidence" value="ECO:0007669"/>
    <property type="project" value="InterPro"/>
</dbReference>
<name>A0A1I7XNW1_HETBA</name>
<evidence type="ECO:0000256" key="8">
    <source>
        <dbReference type="ARBA" id="ARBA00059516"/>
    </source>
</evidence>
<protein>
    <recommendedName>
        <fullName evidence="9">mannosyl-oligosaccharide 1,3-1,6-alpha-mannosidase</fullName>
        <ecNumber evidence="9">3.2.1.114</ecNumber>
    </recommendedName>
    <alternativeName>
        <fullName evidence="10">Mannosyl-oligosaccharide 1,3-1,6-alpha-mannosidase</fullName>
    </alternativeName>
</protein>
<keyword evidence="4" id="KW-0378">Hydrolase</keyword>
<comment type="function">
    <text evidence="8">Catalyzes the first committed step in the biosynthesis of complex N-glycans. It controls conversion of high mannose to complex N-glycans; the final hydrolytic step in the N-glycan maturation pathway.</text>
</comment>
<dbReference type="Gene3D" id="3.30.420.10">
    <property type="entry name" value="Ribonuclease H-like superfamily/Ribonuclease H"/>
    <property type="match status" value="2"/>
</dbReference>
<dbReference type="InterPro" id="IPR048643">
    <property type="entry name" value="Itf52_C"/>
</dbReference>
<dbReference type="PROSITE" id="PS50943">
    <property type="entry name" value="HTH_CROC1"/>
    <property type="match status" value="1"/>
</dbReference>
<dbReference type="EC" id="3.2.1.114" evidence="9"/>
<dbReference type="PANTHER" id="PTHR11607">
    <property type="entry name" value="ALPHA-MANNOSIDASE"/>
    <property type="match status" value="1"/>
</dbReference>
<comment type="similarity">
    <text evidence="2">Belongs to the glycosyl hydrolase 38 family.</text>
</comment>
<evidence type="ECO:0000256" key="1">
    <source>
        <dbReference type="ARBA" id="ARBA00001947"/>
    </source>
</evidence>
<dbReference type="Pfam" id="PF01074">
    <property type="entry name" value="Glyco_hydro_38N"/>
    <property type="match status" value="1"/>
</dbReference>
<dbReference type="SUPFAM" id="SSF88713">
    <property type="entry name" value="Glycoside hydrolase/deacetylase"/>
    <property type="match status" value="1"/>
</dbReference>
<comment type="cofactor">
    <cofactor evidence="1">
        <name>Zn(2+)</name>
        <dbReference type="ChEBI" id="CHEBI:29105"/>
    </cofactor>
</comment>
<dbReference type="GO" id="GO:0046872">
    <property type="term" value="F:metal ion binding"/>
    <property type="evidence" value="ECO:0007669"/>
    <property type="project" value="UniProtKB-KW"/>
</dbReference>
<organism evidence="13 14">
    <name type="scientific">Heterorhabditis bacteriophora</name>
    <name type="common">Entomopathogenic nematode worm</name>
    <dbReference type="NCBI Taxonomy" id="37862"/>
    <lineage>
        <taxon>Eukaryota</taxon>
        <taxon>Metazoa</taxon>
        <taxon>Ecdysozoa</taxon>
        <taxon>Nematoda</taxon>
        <taxon>Chromadorea</taxon>
        <taxon>Rhabditida</taxon>
        <taxon>Rhabditina</taxon>
        <taxon>Rhabditomorpha</taxon>
        <taxon>Strongyloidea</taxon>
        <taxon>Heterorhabditidae</taxon>
        <taxon>Heterorhabditis</taxon>
    </lineage>
</organism>
<dbReference type="InterPro" id="IPR055458">
    <property type="entry name" value="IFT52_GIFT"/>
</dbReference>
<evidence type="ECO:0000256" key="9">
    <source>
        <dbReference type="ARBA" id="ARBA00066412"/>
    </source>
</evidence>
<dbReference type="SUPFAM" id="SSF88688">
    <property type="entry name" value="Families 57/38 glycoside transferase middle domain"/>
    <property type="match status" value="1"/>
</dbReference>
<dbReference type="PANTHER" id="PTHR11607:SF3">
    <property type="entry name" value="LYSOSOMAL ALPHA-MANNOSIDASE"/>
    <property type="match status" value="1"/>
</dbReference>
<dbReference type="GO" id="GO:0000139">
    <property type="term" value="C:Golgi membrane"/>
    <property type="evidence" value="ECO:0007669"/>
    <property type="project" value="TreeGrafter"/>
</dbReference>
<dbReference type="SMART" id="SM00872">
    <property type="entry name" value="Alpha-mann_mid"/>
    <property type="match status" value="1"/>
</dbReference>
<evidence type="ECO:0000256" key="2">
    <source>
        <dbReference type="ARBA" id="ARBA00009792"/>
    </source>
</evidence>
<proteinExistence type="inferred from homology"/>
<dbReference type="InterPro" id="IPR036397">
    <property type="entry name" value="RNaseH_sf"/>
</dbReference>
<dbReference type="Gene3D" id="6.10.250.2800">
    <property type="match status" value="1"/>
</dbReference>
<dbReference type="InterPro" id="IPR015341">
    <property type="entry name" value="Glyco_hydro_38_cen"/>
</dbReference>
<dbReference type="FunFam" id="1.20.1270.50:FF:000001">
    <property type="entry name" value="Alpha-mannosidase"/>
    <property type="match status" value="1"/>
</dbReference>
<evidence type="ECO:0000256" key="3">
    <source>
        <dbReference type="ARBA" id="ARBA00022723"/>
    </source>
</evidence>
<dbReference type="InterPro" id="IPR027291">
    <property type="entry name" value="Glyco_hydro_38_N_sf"/>
</dbReference>
<dbReference type="Pfam" id="PF07748">
    <property type="entry name" value="Glyco_hydro_38C"/>
    <property type="match status" value="1"/>
</dbReference>
<sequence length="1350" mass="153362">MRFIFAEMSFFEMWWRDQSEATKIKVKNLDFSPRSHWSIDPFGLSPSLPYLLSAANITNAAIQRLVWLSILLFVHIYGKSGNKGMRRLPGGGHSCPWNISPQKISQNNVKDRAFMLYDQYRKKSQLYRTNVLLIPLGDDFRYDIDFEWDEQYSNYKILFDYINKQKEWNVQVRFGTLSDYFDLLDKSLEEENITLPVLSGDFFTYADRDDHYWSGYFTSRPFYKQLDRVLQHHLRASEIAYSLDSIKNGIANKEVFPNLISARRALSLFQHHDGVTGTAKDHVMMDYGNKYKTIMIAALQSTEKVLAASISSILGYSGSLLLDEYRMQHDTLPQNRKYKIGDSVILFNTLHRNRSEPACIRVDSIEARLKGEKTVNALCFIPSAGPFGVLTYKVVKSTGNDLASFASLSGKQYTTVSDFDYKLITGDIFVLSTELISVMFNSTNGFLKSVTIAGHTTVDINMHYVYYGARSHKRMNNGGGDDLSGAYLFLPDGEAKILSDDIQDFMILDGPLIKKVFVAGPKELQILQTYTIVRGEYSVQIENQVDIRKMSNFELAMRINSSIASGENLYTDLNGLQLIRRRRILSKLPLQAHFYPMPASAFIEDENTRISLLGAQALGVASLKEGQIDVMLDRRLNQDDGRGLFQGVLDNHRTISHFRLLVEPLNGPPVDSKARVGFNSAIAHAASMEIHYPWIKMIANSSSLPFFVAGLNEDLPCHVHVVTMRTLAGPTDYSRSDFVIPKKETALILYRPLFDCRSKLQLDGGCSTNEKIESIRRFLSDGGALFVLLTEGGEHQADTNINFLLEEYGIMVNSDAVIRTIYYKYFDPKEALISNGVLNRSIAMAAKKTSSTGRIVVCGSIHMFSDQYIDKEENSKLFDVFIDYLINGFELNKIDAMEPELSDYHPIPDHVYLSDQLKVCMQEGDFDLTIGADFMKSFEQSLCSFDLNMWPKALRAYDQIGVKAEPLTLIVPQFEVPLPPLQPAVFPPNFRELPPPKLEMFDLDEMFSSQEVRLAQLANKCEESDLEYFIREAGENLGVSSSLPSSDRGPKRILEHILIQFSSNKLSHQKLHIRHSILMGSKGKTMLKNANQYDLYSVKLFSPMVLANIAGDFDISDRQHSGTPRTAKTDAFKSLLDANPSQTQEELAEQLGVDKTTVSRRLHEMGKIRKLGKWVPYELSENSIGRRLIICISLIAKQRKKNFLWRIVTDPGQPTTSTAKPNTHAKKVLLCMWWGTKGVLFYELFQPVWEVLPHTANSPDLAPSDYHLFRSMQNCLGGQHFRDEAEVRKWIDDFIASKPMSFFHEGIRKLPERWQKENDIAEVAAGLYDVGGVNEEEQMFSDIEDYDDIE</sequence>
<dbReference type="InterPro" id="IPR011682">
    <property type="entry name" value="Glyco_hydro_38_C"/>
</dbReference>
<dbReference type="InterPro" id="IPR001888">
    <property type="entry name" value="Transposase_1"/>
</dbReference>
<evidence type="ECO:0000256" key="4">
    <source>
        <dbReference type="ARBA" id="ARBA00022801"/>
    </source>
</evidence>
<dbReference type="Pfam" id="PF13412">
    <property type="entry name" value="HTH_24"/>
    <property type="match status" value="1"/>
</dbReference>
<dbReference type="GO" id="GO:0003676">
    <property type="term" value="F:nucleic acid binding"/>
    <property type="evidence" value="ECO:0007669"/>
    <property type="project" value="InterPro"/>
</dbReference>
<evidence type="ECO:0000256" key="6">
    <source>
        <dbReference type="ARBA" id="ARBA00023157"/>
    </source>
</evidence>
<evidence type="ECO:0000313" key="14">
    <source>
        <dbReference type="WBParaSite" id="Hba_19163"/>
    </source>
</evidence>
<dbReference type="InterPro" id="IPR011330">
    <property type="entry name" value="Glyco_hydro/deAcase_b/a-brl"/>
</dbReference>
<dbReference type="InterPro" id="IPR011013">
    <property type="entry name" value="Gal_mutarotase_sf_dom"/>
</dbReference>
<dbReference type="GO" id="GO:0004572">
    <property type="term" value="F:mannosyl-oligosaccharide 1,3-1,6-alpha-mannosidase activity"/>
    <property type="evidence" value="ECO:0007669"/>
    <property type="project" value="UniProtKB-EC"/>
</dbReference>
<accession>A0A1I7XNW1</accession>
<dbReference type="Pfam" id="PF23352">
    <property type="entry name" value="IFT52_central"/>
    <property type="match status" value="1"/>
</dbReference>
<evidence type="ECO:0000256" key="10">
    <source>
        <dbReference type="ARBA" id="ARBA00083602"/>
    </source>
</evidence>
<dbReference type="InterPro" id="IPR037094">
    <property type="entry name" value="Glyco_hydro_38_cen_sf"/>
</dbReference>
<dbReference type="InterPro" id="IPR000602">
    <property type="entry name" value="Glyco_hydro_38_N"/>
</dbReference>
<dbReference type="Pfam" id="PF01359">
    <property type="entry name" value="Transposase_1"/>
    <property type="match status" value="1"/>
</dbReference>
<dbReference type="Gene3D" id="3.20.110.10">
    <property type="entry name" value="Glycoside hydrolase 38, N terminal domain"/>
    <property type="match status" value="2"/>
</dbReference>
<keyword evidence="6" id="KW-1015">Disulfide bond</keyword>
<dbReference type="InterPro" id="IPR001387">
    <property type="entry name" value="Cro/C1-type_HTH"/>
</dbReference>
<dbReference type="GO" id="GO:0030246">
    <property type="term" value="F:carbohydrate binding"/>
    <property type="evidence" value="ECO:0007669"/>
    <property type="project" value="InterPro"/>
</dbReference>
<reference evidence="14" key="1">
    <citation type="submission" date="2016-11" db="UniProtKB">
        <authorList>
            <consortium name="WormBaseParasite"/>
        </authorList>
    </citation>
    <scope>IDENTIFICATION</scope>
</reference>